<dbReference type="SUPFAM" id="SSF54695">
    <property type="entry name" value="POZ domain"/>
    <property type="match status" value="2"/>
</dbReference>
<evidence type="ECO:0000313" key="4">
    <source>
        <dbReference type="Proteomes" id="UP000004994"/>
    </source>
</evidence>
<dbReference type="InterPro" id="IPR000210">
    <property type="entry name" value="BTB/POZ_dom"/>
</dbReference>
<dbReference type="PANTHER" id="PTHR35918:SF1">
    <property type="entry name" value="BTB DOMAIN-CONTAINING PROTEIN"/>
    <property type="match status" value="1"/>
</dbReference>
<dbReference type="SMART" id="SM00225">
    <property type="entry name" value="BTB"/>
    <property type="match status" value="2"/>
</dbReference>
<organism evidence="3">
    <name type="scientific">Solanum lycopersicum</name>
    <name type="common">Tomato</name>
    <name type="synonym">Lycopersicon esculentum</name>
    <dbReference type="NCBI Taxonomy" id="4081"/>
    <lineage>
        <taxon>Eukaryota</taxon>
        <taxon>Viridiplantae</taxon>
        <taxon>Streptophyta</taxon>
        <taxon>Embryophyta</taxon>
        <taxon>Tracheophyta</taxon>
        <taxon>Spermatophyta</taxon>
        <taxon>Magnoliopsida</taxon>
        <taxon>eudicotyledons</taxon>
        <taxon>Gunneridae</taxon>
        <taxon>Pentapetalae</taxon>
        <taxon>asterids</taxon>
        <taxon>lamiids</taxon>
        <taxon>Solanales</taxon>
        <taxon>Solanaceae</taxon>
        <taxon>Solanoideae</taxon>
        <taxon>Solaneae</taxon>
        <taxon>Solanum</taxon>
        <taxon>Solanum subgen. Lycopersicon</taxon>
    </lineage>
</organism>
<keyword evidence="4" id="KW-1185">Reference proteome</keyword>
<reference evidence="3" key="2">
    <citation type="submission" date="2019-01" db="UniProtKB">
        <authorList>
            <consortium name="EnsemblPlants"/>
        </authorList>
    </citation>
    <scope>IDENTIFICATION</scope>
    <source>
        <strain evidence="3">cv. Heinz 1706</strain>
    </source>
</reference>
<reference evidence="3" key="1">
    <citation type="journal article" date="2012" name="Nature">
        <title>The tomato genome sequence provides insights into fleshy fruit evolution.</title>
        <authorList>
            <consortium name="Tomato Genome Consortium"/>
        </authorList>
    </citation>
    <scope>NUCLEOTIDE SEQUENCE [LARGE SCALE GENOMIC DNA]</scope>
    <source>
        <strain evidence="3">cv. Heinz 1706</strain>
    </source>
</reference>
<dbReference type="Proteomes" id="UP000004994">
    <property type="component" value="Chromosome 10"/>
</dbReference>
<sequence>MRSSSSSKQAADNSRGINGHILTLHQRLYHALNLGTRKVAQSLPNSWLRHCVDFSSALVAKRLTVRGHRVEQWSRKRKCCTELHIVEPVFWEINFGCKRSLKDARMVLVGAAEPFFRSYSKGVQHPIATTWNSIERTKWTNRCCDDKGQKWHYSDIETQRLVVRSVDAFLDSISAESLQHQVVKESVGDIVGAVGSILASKSEATMRLASDVAVKIVRMIPSSMLQPHFSNLIHSLSSLLSFRELRVAISCASALNLILANLTSKREKEVWEILKSTNVVGDLVENVKGYSTENKATEYFQEMASLLSKILWRWPPSRFHVWTDKKLFSTLDTVKLNPDRSIKVAVMQLFSALALCGNGTNKLLEDGEGLVKIMVDSLDSSNPYTVQIEGLRLAQCLMTNEQGCSKIIKLSCEPIVKAIITLMSNWSLDAGKLAKGQMSILVEACRLALITHWEGDHHFYFWKAGVDRVLLRLITGNSDTTQQSLQSLSLQEQIIKLEEVVDTDVLLPLRPFVWDILGCLTANCMEDFFPKMHGNETVFNVLVVCACLAFVDSILTSRQISQGNACHSSESEPASRAVLMMIYSPSKYISSKTRFILSEVLALKGKDYVGYLLDSLKATSSGNKFGIPSNFRLVINLTSLACYSALPKYQKHLIQHGGIDILSSFISWWFDNPVHLNRSSVATHVQNGFSGRTCCWPSPEDWEGEDMLLLFGLVALAELINVENCCGIFQNQMDLRAAFIRDLQEICINNSYSGPRWYAAYILRHLGLYGFPSKFGREFRELLTDNEHSDVELIIKNQEPVRVHGVILLVRCPSLLPPEELLKEKAFDSSFKQDSDSCNRLITKVRLSAHVDCQSLTKLLEYIYSGSFEAGEDLVKKLKILAKHCNLQSLVQLLCGSNLKWGTPFPSFDFTSALEPAGRNFSDIILEAETSGSSNQDCSYCSISVLHLHVHKVILWPSCEYLRALFQSGMQESHSLTIKVPVCWDSLVKLVSWFYSGELPRPISGCLWDNLSKEEKLSELEPYVELCSLAQFWLLEDLHEKCFKLIVSILDSCQYLSIKIIQMAANLNQWKLVEVAAEYLAPMYHHLRNSREFDALDEHLIEIIRAASVQFSQRNGHLVTLT</sequence>
<dbReference type="STRING" id="4081.A0A3Q7IAS5"/>
<dbReference type="Gene3D" id="3.30.710.10">
    <property type="entry name" value="Potassium Channel Kv1.1, Chain A"/>
    <property type="match status" value="2"/>
</dbReference>
<evidence type="ECO:0000256" key="1">
    <source>
        <dbReference type="ARBA" id="ARBA00004906"/>
    </source>
</evidence>
<evidence type="ECO:0000259" key="2">
    <source>
        <dbReference type="PROSITE" id="PS50097"/>
    </source>
</evidence>
<protein>
    <recommendedName>
        <fullName evidence="2">BTB domain-containing protein</fullName>
    </recommendedName>
</protein>
<dbReference type="Gene3D" id="1.25.10.10">
    <property type="entry name" value="Leucine-rich Repeat Variant"/>
    <property type="match status" value="1"/>
</dbReference>
<dbReference type="InParanoid" id="A0A3Q7IAS5"/>
<dbReference type="PROSITE" id="PS50097">
    <property type="entry name" value="BTB"/>
    <property type="match status" value="2"/>
</dbReference>
<dbReference type="OMA" id="CLNILFT"/>
<dbReference type="SUPFAM" id="SSF48371">
    <property type="entry name" value="ARM repeat"/>
    <property type="match status" value="1"/>
</dbReference>
<feature type="domain" description="BTB" evidence="2">
    <location>
        <begin position="789"/>
        <end position="872"/>
    </location>
</feature>
<dbReference type="Pfam" id="PF26522">
    <property type="entry name" value="ARM_6"/>
    <property type="match status" value="1"/>
</dbReference>
<dbReference type="InterPro" id="IPR059007">
    <property type="entry name" value="ARM_At1g04390"/>
</dbReference>
<dbReference type="FunCoup" id="A0A3Q7IAS5">
    <property type="interactions" value="1718"/>
</dbReference>
<accession>A0A3Q7IAS5</accession>
<feature type="domain" description="BTB" evidence="2">
    <location>
        <begin position="922"/>
        <end position="1003"/>
    </location>
</feature>
<dbReference type="InterPro" id="IPR044953">
    <property type="entry name" value="At1g04390-like"/>
</dbReference>
<proteinExistence type="predicted"/>
<dbReference type="EnsemblPlants" id="Solyc10g005600.3.1">
    <property type="protein sequence ID" value="Solyc10g005600.3.1"/>
    <property type="gene ID" value="Solyc10g005600.3"/>
</dbReference>
<dbReference type="CDD" id="cd18186">
    <property type="entry name" value="BTB_POZ_ZBTB_KLHL-like"/>
    <property type="match status" value="1"/>
</dbReference>
<evidence type="ECO:0000313" key="3">
    <source>
        <dbReference type="EnsemblPlants" id="Solyc10g005600.3.1"/>
    </source>
</evidence>
<name>A0A3Q7IAS5_SOLLC</name>
<dbReference type="InterPro" id="IPR011333">
    <property type="entry name" value="SKP1/BTB/POZ_sf"/>
</dbReference>
<comment type="pathway">
    <text evidence="1">Protein modification; protein ubiquitination.</text>
</comment>
<dbReference type="InterPro" id="IPR016024">
    <property type="entry name" value="ARM-type_fold"/>
</dbReference>
<dbReference type="AlphaFoldDB" id="A0A3Q7IAS5"/>
<dbReference type="Gramene" id="Solyc10g005600.3.1">
    <property type="protein sequence ID" value="Solyc10g005600.3.1"/>
    <property type="gene ID" value="Solyc10g005600.3"/>
</dbReference>
<dbReference type="PANTHER" id="PTHR35918">
    <property type="entry name" value="OS06G0674800 PROTEIN"/>
    <property type="match status" value="1"/>
</dbReference>
<dbReference type="InterPro" id="IPR011989">
    <property type="entry name" value="ARM-like"/>
</dbReference>
<dbReference type="Pfam" id="PF00651">
    <property type="entry name" value="BTB"/>
    <property type="match status" value="2"/>
</dbReference>